<dbReference type="GO" id="GO:0043164">
    <property type="term" value="P:Gram-negative-bacterium-type cell wall biogenesis"/>
    <property type="evidence" value="ECO:0007669"/>
    <property type="project" value="TreeGrafter"/>
</dbReference>
<keyword evidence="1" id="KW-1133">Transmembrane helix</keyword>
<feature type="transmembrane region" description="Helical" evidence="1">
    <location>
        <begin position="37"/>
        <end position="58"/>
    </location>
</feature>
<reference evidence="3 4" key="1">
    <citation type="submission" date="2019-09" db="EMBL/GenBank/DDBJ databases">
        <title>H2 Metabolism Revealed by Metagenomic Analysis in Subglacial Sediment of East Antarctica.</title>
        <authorList>
            <person name="Yang Z."/>
            <person name="Zhang Y."/>
            <person name="Lv Y."/>
            <person name="Yan W."/>
            <person name="Xiao X."/>
            <person name="Sun B."/>
            <person name="Ma H."/>
        </authorList>
    </citation>
    <scope>NUCLEOTIDE SEQUENCE [LARGE SCALE GENOMIC DNA]</scope>
    <source>
        <strain evidence="3">Bin2_2</strain>
    </source>
</reference>
<dbReference type="CDD" id="cd06259">
    <property type="entry name" value="YdcF-like"/>
    <property type="match status" value="1"/>
</dbReference>
<protein>
    <submittedName>
        <fullName evidence="3">YdcF family protein</fullName>
    </submittedName>
</protein>
<accession>A0A7C9TBY3</accession>
<dbReference type="GO" id="GO:0005886">
    <property type="term" value="C:plasma membrane"/>
    <property type="evidence" value="ECO:0007669"/>
    <property type="project" value="TreeGrafter"/>
</dbReference>
<dbReference type="Pfam" id="PF02698">
    <property type="entry name" value="DUF218"/>
    <property type="match status" value="1"/>
</dbReference>
<organism evidence="3 4">
    <name type="scientific">Sulfuriferula multivorans</name>
    <dbReference type="NCBI Taxonomy" id="1559896"/>
    <lineage>
        <taxon>Bacteria</taxon>
        <taxon>Pseudomonadati</taxon>
        <taxon>Pseudomonadota</taxon>
        <taxon>Betaproteobacteria</taxon>
        <taxon>Nitrosomonadales</taxon>
        <taxon>Sulfuricellaceae</taxon>
        <taxon>Sulfuriferula</taxon>
    </lineage>
</organism>
<dbReference type="InterPro" id="IPR003848">
    <property type="entry name" value="DUF218"/>
</dbReference>
<keyword evidence="1" id="KW-0472">Membrane</keyword>
<dbReference type="AlphaFoldDB" id="A0A7C9TBY3"/>
<dbReference type="Gene3D" id="3.40.50.620">
    <property type="entry name" value="HUPs"/>
    <property type="match status" value="1"/>
</dbReference>
<dbReference type="PANTHER" id="PTHR30336">
    <property type="entry name" value="INNER MEMBRANE PROTEIN, PROBABLE PERMEASE"/>
    <property type="match status" value="1"/>
</dbReference>
<feature type="domain" description="DUF218" evidence="2">
    <location>
        <begin position="80"/>
        <end position="242"/>
    </location>
</feature>
<evidence type="ECO:0000259" key="2">
    <source>
        <dbReference type="Pfam" id="PF02698"/>
    </source>
</evidence>
<name>A0A7C9TBY3_9PROT</name>
<dbReference type="EMBL" id="JAAFGW010000270">
    <property type="protein sequence ID" value="NDP49424.1"/>
    <property type="molecule type" value="Genomic_DNA"/>
</dbReference>
<keyword evidence="1" id="KW-0812">Transmembrane</keyword>
<gene>
    <name evidence="3" type="ORF">GZ085_13765</name>
</gene>
<dbReference type="Proteomes" id="UP000483432">
    <property type="component" value="Unassembled WGS sequence"/>
</dbReference>
<dbReference type="InterPro" id="IPR014729">
    <property type="entry name" value="Rossmann-like_a/b/a_fold"/>
</dbReference>
<dbReference type="PANTHER" id="PTHR30336:SF4">
    <property type="entry name" value="ENVELOPE BIOGENESIS FACTOR ELYC"/>
    <property type="match status" value="1"/>
</dbReference>
<sequence length="253" mass="27126">MSALLATTLISAALLPPLSLVILLAAGLWFHRSRPHLAMSLILLSASSLYALSTPWIGGLLQKSLEISTPVSLDALGAADAIVVIGAGRRKAASEYGGDTLNGTSLERLRYAAYLHRASGLPVLVSGGKPDGGTLGEGSIMAHVLQSEYGFSPHWVEDASLTTWDNARLSAPLLKNAGVQRILLVTHAWHLRRAAPLFQSRGLSVIPAGTQFSSIRLDSIRDLVPTSTGLRDSTYALHEWLGILWYKLRTIFA</sequence>
<evidence type="ECO:0000313" key="4">
    <source>
        <dbReference type="Proteomes" id="UP000483432"/>
    </source>
</evidence>
<dbReference type="InterPro" id="IPR051599">
    <property type="entry name" value="Cell_Envelope_Assoc"/>
</dbReference>
<dbReference type="GO" id="GO:0000270">
    <property type="term" value="P:peptidoglycan metabolic process"/>
    <property type="evidence" value="ECO:0007669"/>
    <property type="project" value="TreeGrafter"/>
</dbReference>
<evidence type="ECO:0000313" key="3">
    <source>
        <dbReference type="EMBL" id="NDP49424.1"/>
    </source>
</evidence>
<evidence type="ECO:0000256" key="1">
    <source>
        <dbReference type="SAM" id="Phobius"/>
    </source>
</evidence>
<comment type="caution">
    <text evidence="3">The sequence shown here is derived from an EMBL/GenBank/DDBJ whole genome shotgun (WGS) entry which is preliminary data.</text>
</comment>
<proteinExistence type="predicted"/>